<dbReference type="Gene3D" id="3.40.50.1010">
    <property type="entry name" value="5'-nuclease"/>
    <property type="match status" value="1"/>
</dbReference>
<proteinExistence type="predicted"/>
<organism evidence="2 3">
    <name type="scientific">Candidatus Beckwithbacteria bacterium RIFCSPHIGHO2_12_FULL_47_17</name>
    <dbReference type="NCBI Taxonomy" id="1797460"/>
    <lineage>
        <taxon>Bacteria</taxon>
        <taxon>Candidatus Beckwithiibacteriota</taxon>
    </lineage>
</organism>
<evidence type="ECO:0000313" key="3">
    <source>
        <dbReference type="Proteomes" id="UP000176791"/>
    </source>
</evidence>
<name>A0A1F5DLM2_9BACT</name>
<dbReference type="PANTHER" id="PTHR35458">
    <property type="entry name" value="SLR0755 PROTEIN"/>
    <property type="match status" value="1"/>
</dbReference>
<evidence type="ECO:0000259" key="1">
    <source>
        <dbReference type="Pfam" id="PF01936"/>
    </source>
</evidence>
<dbReference type="EMBL" id="MEZN01000026">
    <property type="protein sequence ID" value="OGD56052.1"/>
    <property type="molecule type" value="Genomic_DNA"/>
</dbReference>
<comment type="caution">
    <text evidence="2">The sequence shown here is derived from an EMBL/GenBank/DDBJ whole genome shotgun (WGS) entry which is preliminary data.</text>
</comment>
<evidence type="ECO:0000313" key="2">
    <source>
        <dbReference type="EMBL" id="OGD56052.1"/>
    </source>
</evidence>
<dbReference type="Pfam" id="PF01936">
    <property type="entry name" value="NYN"/>
    <property type="match status" value="1"/>
</dbReference>
<reference evidence="2 3" key="1">
    <citation type="journal article" date="2016" name="Nat. Commun.">
        <title>Thousands of microbial genomes shed light on interconnected biogeochemical processes in an aquifer system.</title>
        <authorList>
            <person name="Anantharaman K."/>
            <person name="Brown C.T."/>
            <person name="Hug L.A."/>
            <person name="Sharon I."/>
            <person name="Castelle C.J."/>
            <person name="Probst A.J."/>
            <person name="Thomas B.C."/>
            <person name="Singh A."/>
            <person name="Wilkins M.J."/>
            <person name="Karaoz U."/>
            <person name="Brodie E.L."/>
            <person name="Williams K.H."/>
            <person name="Hubbard S.S."/>
            <person name="Banfield J.F."/>
        </authorList>
    </citation>
    <scope>NUCLEOTIDE SEQUENCE [LARGE SCALE GENOMIC DNA]</scope>
</reference>
<sequence>MKPKRPVIYAFIDSQNLNLGTSKNLYKNKKLIYQGWKLDFRKFSLYLKNKFKIKKAFLFIGYIPQNQKLYNFLSRCGYTLIFKPTTKDSQGKFKGNIDAELVLHCSAIEFPNYGKAVIVAGDGDYHCLLEYLEQKNKLLRLIIPNVKSESSLLKKFQKLKTYLIFEKNRLEFKPNKNGRRRS</sequence>
<gene>
    <name evidence="2" type="ORF">A3E73_00540</name>
</gene>
<dbReference type="InterPro" id="IPR021139">
    <property type="entry name" value="NYN"/>
</dbReference>
<protein>
    <recommendedName>
        <fullName evidence="1">NYN domain-containing protein</fullName>
    </recommendedName>
</protein>
<dbReference type="InterPro" id="IPR047140">
    <property type="entry name" value="LabA"/>
</dbReference>
<feature type="domain" description="NYN" evidence="1">
    <location>
        <begin position="11"/>
        <end position="153"/>
    </location>
</feature>
<dbReference type="AlphaFoldDB" id="A0A1F5DLM2"/>
<dbReference type="GO" id="GO:0004540">
    <property type="term" value="F:RNA nuclease activity"/>
    <property type="evidence" value="ECO:0007669"/>
    <property type="project" value="InterPro"/>
</dbReference>
<dbReference type="Proteomes" id="UP000176791">
    <property type="component" value="Unassembled WGS sequence"/>
</dbReference>
<dbReference type="PANTHER" id="PTHR35458:SF2">
    <property type="entry name" value="SLR0755 PROTEIN"/>
    <property type="match status" value="1"/>
</dbReference>
<accession>A0A1F5DLM2</accession>
<dbReference type="STRING" id="1797460.A3E73_00540"/>